<evidence type="ECO:0000256" key="3">
    <source>
        <dbReference type="ARBA" id="ARBA00022500"/>
    </source>
</evidence>
<accession>A0A3B1BH47</accession>
<dbReference type="EMBL" id="UOFZ01000137">
    <property type="protein sequence ID" value="VAX13791.1"/>
    <property type="molecule type" value="Genomic_DNA"/>
</dbReference>
<keyword evidence="2" id="KW-1003">Cell membrane</keyword>
<dbReference type="GO" id="GO:0009425">
    <property type="term" value="C:bacterial-type flagellum basal body"/>
    <property type="evidence" value="ECO:0007669"/>
    <property type="project" value="InterPro"/>
</dbReference>
<evidence type="ECO:0000256" key="4">
    <source>
        <dbReference type="ARBA" id="ARBA00022692"/>
    </source>
</evidence>
<dbReference type="PANTHER" id="PTHR35091">
    <property type="entry name" value="FLAGELLAR PROTEIN FLIL"/>
    <property type="match status" value="1"/>
</dbReference>
<reference evidence="8" key="1">
    <citation type="submission" date="2018-06" db="EMBL/GenBank/DDBJ databases">
        <authorList>
            <person name="Zhirakovskaya E."/>
        </authorList>
    </citation>
    <scope>NUCLEOTIDE SEQUENCE</scope>
</reference>
<evidence type="ECO:0000256" key="2">
    <source>
        <dbReference type="ARBA" id="ARBA00022475"/>
    </source>
</evidence>
<evidence type="ECO:0008006" key="9">
    <source>
        <dbReference type="Google" id="ProtNLM"/>
    </source>
</evidence>
<keyword evidence="4" id="KW-0812">Transmembrane</keyword>
<name>A0A3B1BH47_9ZZZZ</name>
<proteinExistence type="predicted"/>
<dbReference type="GO" id="GO:0005886">
    <property type="term" value="C:plasma membrane"/>
    <property type="evidence" value="ECO:0007669"/>
    <property type="project" value="UniProtKB-SubCell"/>
</dbReference>
<keyword evidence="5" id="KW-0283">Flagellar rotation</keyword>
<dbReference type="AlphaFoldDB" id="A0A3B1BH47"/>
<keyword evidence="3" id="KW-0145">Chemotaxis</keyword>
<evidence type="ECO:0000256" key="6">
    <source>
        <dbReference type="ARBA" id="ARBA00022989"/>
    </source>
</evidence>
<comment type="subcellular location">
    <subcellularLocation>
        <location evidence="1">Cell membrane</location>
        <topology evidence="1">Single-pass membrane protein</topology>
    </subcellularLocation>
</comment>
<dbReference type="GO" id="GO:0006935">
    <property type="term" value="P:chemotaxis"/>
    <property type="evidence" value="ECO:0007669"/>
    <property type="project" value="UniProtKB-KW"/>
</dbReference>
<evidence type="ECO:0000256" key="5">
    <source>
        <dbReference type="ARBA" id="ARBA00022779"/>
    </source>
</evidence>
<gene>
    <name evidence="8" type="ORF">MNBD_GAMMA24-549</name>
</gene>
<protein>
    <recommendedName>
        <fullName evidence="9">Flagellar biosynthesis protein FliL</fullName>
    </recommendedName>
</protein>
<keyword evidence="7" id="KW-0472">Membrane</keyword>
<keyword evidence="6" id="KW-1133">Transmembrane helix</keyword>
<dbReference type="Pfam" id="PF03748">
    <property type="entry name" value="FliL"/>
    <property type="match status" value="1"/>
</dbReference>
<evidence type="ECO:0000256" key="7">
    <source>
        <dbReference type="ARBA" id="ARBA00023136"/>
    </source>
</evidence>
<dbReference type="GO" id="GO:0071978">
    <property type="term" value="P:bacterial-type flagellum-dependent swarming motility"/>
    <property type="evidence" value="ECO:0007669"/>
    <property type="project" value="TreeGrafter"/>
</dbReference>
<evidence type="ECO:0000313" key="8">
    <source>
        <dbReference type="EMBL" id="VAX13791.1"/>
    </source>
</evidence>
<organism evidence="8">
    <name type="scientific">hydrothermal vent metagenome</name>
    <dbReference type="NCBI Taxonomy" id="652676"/>
    <lineage>
        <taxon>unclassified sequences</taxon>
        <taxon>metagenomes</taxon>
        <taxon>ecological metagenomes</taxon>
    </lineage>
</organism>
<evidence type="ECO:0000256" key="1">
    <source>
        <dbReference type="ARBA" id="ARBA00004162"/>
    </source>
</evidence>
<sequence>MQLIRFTLIMIGLVIFSQSQASADGGGGSLYVPLEPAFVVNVNDGKRIRHMQIKLQVKLKEAKFASFIEEHNPAIRNALVLLLSGQETSLLKTTAGKQKLMDEALAAIQQVLEENIGNTGIDAVYFTDLIIQ</sequence>
<dbReference type="InterPro" id="IPR005503">
    <property type="entry name" value="FliL"/>
</dbReference>
<dbReference type="PANTHER" id="PTHR35091:SF2">
    <property type="entry name" value="FLAGELLAR PROTEIN FLIL"/>
    <property type="match status" value="1"/>
</dbReference>